<gene>
    <name evidence="19" type="primary">MYO1B</name>
</gene>
<protein>
    <recommendedName>
        <fullName evidence="14">Unconventional myosin-Ib</fullName>
    </recommendedName>
    <alternativeName>
        <fullName evidence="15">Myosin I alpha</fullName>
    </alternativeName>
</protein>
<dbReference type="Pfam" id="PF06017">
    <property type="entry name" value="Myosin_TH1"/>
    <property type="match status" value="1"/>
</dbReference>
<dbReference type="Proteomes" id="UP000314983">
    <property type="component" value="Chromosome 2"/>
</dbReference>
<comment type="function">
    <text evidence="13">Motor protein that may participate in process critical to neuronal development and function such as cell migration, neurite outgrowth and vesicular transport.</text>
</comment>
<dbReference type="Gene3D" id="1.20.5.190">
    <property type="match status" value="1"/>
</dbReference>
<keyword evidence="12 16" id="KW-0009">Actin-binding</keyword>
<reference evidence="19" key="3">
    <citation type="submission" date="2020-05" db="EMBL/GenBank/DDBJ databases">
        <title>Electrophorus electricus (electric eel) genome, fEleEle1, primary haplotype.</title>
        <authorList>
            <person name="Myers G."/>
            <person name="Meyer A."/>
            <person name="Fedrigo O."/>
            <person name="Formenti G."/>
            <person name="Rhie A."/>
            <person name="Tracey A."/>
            <person name="Sims Y."/>
            <person name="Jarvis E.D."/>
        </authorList>
    </citation>
    <scope>NUCLEOTIDE SEQUENCE [LARGE SCALE GENOMIC DNA]</scope>
</reference>
<keyword evidence="20" id="KW-1185">Reference proteome</keyword>
<feature type="domain" description="TH1" evidence="18">
    <location>
        <begin position="848"/>
        <end position="1034"/>
    </location>
</feature>
<dbReference type="SMART" id="SM00015">
    <property type="entry name" value="IQ"/>
    <property type="match status" value="2"/>
</dbReference>
<dbReference type="SUPFAM" id="SSF52540">
    <property type="entry name" value="P-loop containing nucleoside triphosphate hydrolases"/>
    <property type="match status" value="1"/>
</dbReference>
<name>A0A4W4FJM6_ELEEL</name>
<dbReference type="SMART" id="SM00242">
    <property type="entry name" value="MYSc"/>
    <property type="match status" value="1"/>
</dbReference>
<keyword evidence="10 16" id="KW-0518">Myosin</keyword>
<evidence type="ECO:0000256" key="2">
    <source>
        <dbReference type="ARBA" id="ARBA00008314"/>
    </source>
</evidence>
<dbReference type="FunFam" id="1.20.120.720:FF:000004">
    <property type="entry name" value="unconventional myosin-Ib isoform X1"/>
    <property type="match status" value="1"/>
</dbReference>
<dbReference type="PROSITE" id="PS51757">
    <property type="entry name" value="TH1"/>
    <property type="match status" value="1"/>
</dbReference>
<reference evidence="19" key="4">
    <citation type="submission" date="2025-08" db="UniProtKB">
        <authorList>
            <consortium name="Ensembl"/>
        </authorList>
    </citation>
    <scope>IDENTIFICATION</scope>
</reference>
<dbReference type="InterPro" id="IPR000048">
    <property type="entry name" value="IQ_motif_EF-hand-BS"/>
</dbReference>
<feature type="region of interest" description="Actin-binding" evidence="16">
    <location>
        <begin position="575"/>
        <end position="597"/>
    </location>
</feature>
<evidence type="ECO:0000256" key="9">
    <source>
        <dbReference type="ARBA" id="ARBA00022860"/>
    </source>
</evidence>
<evidence type="ECO:0000256" key="3">
    <source>
        <dbReference type="ARBA" id="ARBA00022499"/>
    </source>
</evidence>
<dbReference type="Ensembl" id="ENSEEET00000025363.2">
    <property type="protein sequence ID" value="ENSEEEP00000025075.2"/>
    <property type="gene ID" value="ENSEEEG00000012148.2"/>
</dbReference>
<dbReference type="GO" id="GO:0030048">
    <property type="term" value="P:actin filament-based movement"/>
    <property type="evidence" value="ECO:0007669"/>
    <property type="project" value="TreeGrafter"/>
</dbReference>
<dbReference type="InterPro" id="IPR036961">
    <property type="entry name" value="Kinesin_motor_dom_sf"/>
</dbReference>
<dbReference type="FunFam" id="1.20.58.530:FF:000004">
    <property type="entry name" value="Unconventional myosin ID"/>
    <property type="match status" value="1"/>
</dbReference>
<evidence type="ECO:0000256" key="7">
    <source>
        <dbReference type="ARBA" id="ARBA00022840"/>
    </source>
</evidence>
<dbReference type="PANTHER" id="PTHR13140:SF802">
    <property type="entry name" value="UNCONVENTIONAL MYOSIN-IB ISOFORM X1"/>
    <property type="match status" value="1"/>
</dbReference>
<reference evidence="20" key="2">
    <citation type="journal article" date="2017" name="Sci. Adv.">
        <title>A tail of two voltages: Proteomic comparison of the three electric organs of the electric eel.</title>
        <authorList>
            <person name="Traeger L.L."/>
            <person name="Sabat G."/>
            <person name="Barrett-Wilt G.A."/>
            <person name="Wells G.B."/>
            <person name="Sussman M.R."/>
        </authorList>
    </citation>
    <scope>NUCLEOTIDE SEQUENCE [LARGE SCALE GENOMIC DNA]</scope>
</reference>
<dbReference type="GO" id="GO:0005886">
    <property type="term" value="C:plasma membrane"/>
    <property type="evidence" value="ECO:0007669"/>
    <property type="project" value="TreeGrafter"/>
</dbReference>
<evidence type="ECO:0000256" key="6">
    <source>
        <dbReference type="ARBA" id="ARBA00022741"/>
    </source>
</evidence>
<dbReference type="PROSITE" id="PS50096">
    <property type="entry name" value="IQ"/>
    <property type="match status" value="1"/>
</dbReference>
<accession>A0A4W4FJM6</accession>
<evidence type="ECO:0000256" key="13">
    <source>
        <dbReference type="ARBA" id="ARBA00058091"/>
    </source>
</evidence>
<reference evidence="19" key="5">
    <citation type="submission" date="2025-09" db="UniProtKB">
        <authorList>
            <consortium name="Ensembl"/>
        </authorList>
    </citation>
    <scope>IDENTIFICATION</scope>
</reference>
<dbReference type="Gene3D" id="3.40.850.10">
    <property type="entry name" value="Kinesin motor domain"/>
    <property type="match status" value="1"/>
</dbReference>
<evidence type="ECO:0000259" key="17">
    <source>
        <dbReference type="PROSITE" id="PS51456"/>
    </source>
</evidence>
<evidence type="ECO:0000256" key="5">
    <source>
        <dbReference type="ARBA" id="ARBA00022737"/>
    </source>
</evidence>
<evidence type="ECO:0000256" key="11">
    <source>
        <dbReference type="ARBA" id="ARBA00023175"/>
    </source>
</evidence>
<dbReference type="InterPro" id="IPR010926">
    <property type="entry name" value="Myosin_TH1"/>
</dbReference>
<dbReference type="GO" id="GO:0006897">
    <property type="term" value="P:endocytosis"/>
    <property type="evidence" value="ECO:0007669"/>
    <property type="project" value="TreeGrafter"/>
</dbReference>
<dbReference type="FunFam" id="1.20.5.190:FF:000007">
    <property type="entry name" value="Myosin-ib isoform 2"/>
    <property type="match status" value="1"/>
</dbReference>
<evidence type="ECO:0000256" key="16">
    <source>
        <dbReference type="PROSITE-ProRule" id="PRU00782"/>
    </source>
</evidence>
<proteinExistence type="inferred from homology"/>
<evidence type="ECO:0000256" key="14">
    <source>
        <dbReference type="ARBA" id="ARBA00068082"/>
    </source>
</evidence>
<dbReference type="GO" id="GO:0016459">
    <property type="term" value="C:myosin complex"/>
    <property type="evidence" value="ECO:0007669"/>
    <property type="project" value="UniProtKB-KW"/>
</dbReference>
<evidence type="ECO:0000313" key="19">
    <source>
        <dbReference type="Ensembl" id="ENSEEEP00000025075.2"/>
    </source>
</evidence>
<dbReference type="GO" id="GO:0000146">
    <property type="term" value="F:microfilament motor activity"/>
    <property type="evidence" value="ECO:0007669"/>
    <property type="project" value="TreeGrafter"/>
</dbReference>
<keyword evidence="7 16" id="KW-0067">ATP-binding</keyword>
<dbReference type="Gene3D" id="6.20.240.20">
    <property type="match status" value="1"/>
</dbReference>
<evidence type="ECO:0000256" key="10">
    <source>
        <dbReference type="ARBA" id="ARBA00023123"/>
    </source>
</evidence>
<dbReference type="GO" id="GO:0005903">
    <property type="term" value="C:brush border"/>
    <property type="evidence" value="ECO:0007669"/>
    <property type="project" value="TreeGrafter"/>
</dbReference>
<keyword evidence="3" id="KW-1017">Isopeptide bond</keyword>
<dbReference type="AlphaFoldDB" id="A0A4W4FJM6"/>
<comment type="subcellular location">
    <subcellularLocation>
        <location evidence="1">Cytoplasm</location>
        <location evidence="1">Cell cortex</location>
    </subcellularLocation>
</comment>
<keyword evidence="6 16" id="KW-0547">Nucleotide-binding</keyword>
<dbReference type="InterPro" id="IPR001609">
    <property type="entry name" value="Myosin_head_motor_dom-like"/>
</dbReference>
<keyword evidence="11 16" id="KW-0505">Motor protein</keyword>
<keyword evidence="9" id="KW-0112">Calmodulin-binding</keyword>
<dbReference type="Gene3D" id="1.10.10.820">
    <property type="match status" value="1"/>
</dbReference>
<dbReference type="GO" id="GO:0005524">
    <property type="term" value="F:ATP binding"/>
    <property type="evidence" value="ECO:0007669"/>
    <property type="project" value="UniProtKB-UniRule"/>
</dbReference>
<dbReference type="InterPro" id="IPR027417">
    <property type="entry name" value="P-loop_NTPase"/>
</dbReference>
<dbReference type="GO" id="GO:0005902">
    <property type="term" value="C:microvillus"/>
    <property type="evidence" value="ECO:0007669"/>
    <property type="project" value="TreeGrafter"/>
</dbReference>
<dbReference type="GO" id="GO:0048731">
    <property type="term" value="P:system development"/>
    <property type="evidence" value="ECO:0007669"/>
    <property type="project" value="UniProtKB-ARBA"/>
</dbReference>
<feature type="binding site" evidence="16">
    <location>
        <begin position="105"/>
        <end position="112"/>
    </location>
    <ligand>
        <name>ATP</name>
        <dbReference type="ChEBI" id="CHEBI:30616"/>
    </ligand>
</feature>
<sequence>MEVKTSLLDNMIGVGDMVLLEPLSEETFIDNLQKRFSHNEIYTYIGSVVISMNPYRSLPIYTADKVEEYRNRNFYELSPHIYALSDEAYRSLRDQDKDQCILITGESGAGKTEASKLVMSYVAAVCGKGHEVNKVKEQLLQSNPVLEAFGNAKTVRNDNSSRFGKYMDIEFDFKGDPLGGVISNYLLEKSRVVKQPRGERNFHIFYQLLSGASEDMLKKLKLGRDFSKYNYLSLDSATVNGLDDAANFRTVRNAMQIVGFLEDEVQSVLELVAAVLKLGNIEFKPESRANGFDESRVKDKNDLKEMCELLGIEQLVLERAFSFRTVEAKMEKVSTTLNVAQAYYARDALAKNLYSRMFSWLVNRINESIKAKTKARKKVMGVLDIYGFEIFEDNSFEQFIINYCNEKLQQIFIELTLREEQEEYVREGIEWTNIEYFNNAIICELIENNQNGILAMLDEECLRPGTVTDETFLDKLNTVCAEHQHFESRLSKNSKFLTDHSLPHNCFRIQHYAGKVLYQVEGFVDKNNDLLYRDLSQAMYKANHSLMKLLFPEGNPAKVNLKRPPTAGFQFKASVGTLMRNLQTKNPNYIRCIKPNDKKAAQVFSESLVSHQVRYLGLMENVRVRRAGYAFRQAYEPCLERYKMLCKQTWPHWKDLARKGVEVLLKDLKVPEEEFSYGRSKIFIRNPRTLFFLEERRRQCLEDLATLIQKIYRGWKRRTHFLLLKKSQVVVAAWYRRYAQQQKYQKIKSSTIVVQNISLSKNVLSFILLRDGSMQKYFFDLKNTMPSMSPIDKSWPARPFLFLEGTHQQLRSIFHLWRCKQYRDQFTEEKKAIYEEKLEASKLFKDKKALYPSSVGQPFKGDYLDINKNPKYQKLNIVMDEKLLLADVINKVNRANGKGASRIFLLTKKNFVLADQKTGQVKASIPLPDLSSVSVSSHNDGFFALKLKQGTASAAKGDFLLSSDRLIEIITKLHRTGAASSDREPLSVDISDEFLVQFKQDKVCVKFVQGGPKNGNSVTCKRKNNRLLEVSVPPP</sequence>
<dbReference type="GO" id="GO:0005938">
    <property type="term" value="C:cell cortex"/>
    <property type="evidence" value="ECO:0007669"/>
    <property type="project" value="UniProtKB-SubCell"/>
</dbReference>
<dbReference type="GO" id="GO:0007015">
    <property type="term" value="P:actin filament organization"/>
    <property type="evidence" value="ECO:0007669"/>
    <property type="project" value="TreeGrafter"/>
</dbReference>
<keyword evidence="8" id="KW-0832">Ubl conjugation</keyword>
<dbReference type="PRINTS" id="PR00193">
    <property type="entry name" value="MYOSINHEAVY"/>
</dbReference>
<dbReference type="Gene3D" id="1.20.58.530">
    <property type="match status" value="1"/>
</dbReference>
<dbReference type="GO" id="GO:0005516">
    <property type="term" value="F:calmodulin binding"/>
    <property type="evidence" value="ECO:0007669"/>
    <property type="project" value="UniProtKB-KW"/>
</dbReference>
<dbReference type="FunFam" id="3.40.850.10:FF:000101">
    <property type="entry name" value="Slow myosin heavy chain 2"/>
    <property type="match status" value="1"/>
</dbReference>
<comment type="similarity">
    <text evidence="2 16">Belongs to the TRAFAC class myosin-kinesin ATPase superfamily. Myosin family.</text>
</comment>
<dbReference type="FunFam" id="1.20.5.4820:FF:000013">
    <property type="entry name" value="LOW QUALITY PROTEIN: unconventional myosin-Ib"/>
    <property type="match status" value="1"/>
</dbReference>
<reference evidence="20" key="1">
    <citation type="journal article" date="2014" name="Science">
        <title>Nonhuman genetics. Genomic basis for the convergent evolution of electric organs.</title>
        <authorList>
            <person name="Gallant J.R."/>
            <person name="Traeger L.L."/>
            <person name="Volkening J.D."/>
            <person name="Moffett H."/>
            <person name="Chen P.H."/>
            <person name="Novina C.D."/>
            <person name="Phillips G.N.Jr."/>
            <person name="Anand R."/>
            <person name="Wells G.B."/>
            <person name="Pinch M."/>
            <person name="Guth R."/>
            <person name="Unguez G.A."/>
            <person name="Albert J.S."/>
            <person name="Zakon H.H."/>
            <person name="Samanta M.P."/>
            <person name="Sussman M.R."/>
        </authorList>
    </citation>
    <scope>NUCLEOTIDE SEQUENCE [LARGE SCALE GENOMIC DNA]</scope>
</reference>
<dbReference type="Gene3D" id="1.20.120.720">
    <property type="entry name" value="Myosin VI head, motor domain, U50 subdomain"/>
    <property type="match status" value="1"/>
</dbReference>
<organism evidence="19 20">
    <name type="scientific">Electrophorus electricus</name>
    <name type="common">Electric eel</name>
    <name type="synonym">Gymnotus electricus</name>
    <dbReference type="NCBI Taxonomy" id="8005"/>
    <lineage>
        <taxon>Eukaryota</taxon>
        <taxon>Metazoa</taxon>
        <taxon>Chordata</taxon>
        <taxon>Craniata</taxon>
        <taxon>Vertebrata</taxon>
        <taxon>Euteleostomi</taxon>
        <taxon>Actinopterygii</taxon>
        <taxon>Neopterygii</taxon>
        <taxon>Teleostei</taxon>
        <taxon>Ostariophysi</taxon>
        <taxon>Gymnotiformes</taxon>
        <taxon>Gymnotoidei</taxon>
        <taxon>Gymnotidae</taxon>
        <taxon>Electrophorus</taxon>
    </lineage>
</organism>
<evidence type="ECO:0000256" key="8">
    <source>
        <dbReference type="ARBA" id="ARBA00022843"/>
    </source>
</evidence>
<evidence type="ECO:0000256" key="12">
    <source>
        <dbReference type="ARBA" id="ARBA00023203"/>
    </source>
</evidence>
<evidence type="ECO:0000313" key="20">
    <source>
        <dbReference type="Proteomes" id="UP000314983"/>
    </source>
</evidence>
<dbReference type="Pfam" id="PF00063">
    <property type="entry name" value="Myosin_head"/>
    <property type="match status" value="1"/>
</dbReference>
<evidence type="ECO:0000256" key="15">
    <source>
        <dbReference type="ARBA" id="ARBA00083826"/>
    </source>
</evidence>
<evidence type="ECO:0000256" key="4">
    <source>
        <dbReference type="ARBA" id="ARBA00022553"/>
    </source>
</evidence>
<dbReference type="InterPro" id="IPR036072">
    <property type="entry name" value="MYSc_Myo1"/>
</dbReference>
<dbReference type="CDD" id="cd01378">
    <property type="entry name" value="MYSc_Myo1"/>
    <property type="match status" value="1"/>
</dbReference>
<feature type="domain" description="Myosin motor" evidence="17">
    <location>
        <begin position="12"/>
        <end position="698"/>
    </location>
</feature>
<keyword evidence="5" id="KW-0677">Repeat</keyword>
<evidence type="ECO:0000256" key="1">
    <source>
        <dbReference type="ARBA" id="ARBA00004544"/>
    </source>
</evidence>
<evidence type="ECO:0000259" key="18">
    <source>
        <dbReference type="PROSITE" id="PS51757"/>
    </source>
</evidence>
<dbReference type="GeneTree" id="ENSGT00940000155752"/>
<dbReference type="PANTHER" id="PTHR13140">
    <property type="entry name" value="MYOSIN"/>
    <property type="match status" value="1"/>
</dbReference>
<dbReference type="FunFam" id="1.10.10.820:FF:000001">
    <property type="entry name" value="Myosin heavy chain"/>
    <property type="match status" value="1"/>
</dbReference>
<dbReference type="PROSITE" id="PS51456">
    <property type="entry name" value="MYOSIN_MOTOR"/>
    <property type="match status" value="1"/>
</dbReference>
<keyword evidence="4" id="KW-0597">Phosphoprotein</keyword>
<dbReference type="GO" id="GO:0051015">
    <property type="term" value="F:actin filament binding"/>
    <property type="evidence" value="ECO:0007669"/>
    <property type="project" value="TreeGrafter"/>
</dbReference>